<dbReference type="Proteomes" id="UP000075613">
    <property type="component" value="Unassembled WGS sequence"/>
</dbReference>
<protein>
    <submittedName>
        <fullName evidence="1">Uncharacterized protein</fullName>
    </submittedName>
</protein>
<comment type="caution">
    <text evidence="1">The sequence shown here is derived from an EMBL/GenBank/DDBJ whole genome shotgun (WGS) entry which is preliminary data.</text>
</comment>
<dbReference type="RefSeq" id="WP_062131745.1">
    <property type="nucleotide sequence ID" value="NZ_LRBG01000036.1"/>
</dbReference>
<accession>A0A149PH84</accession>
<reference evidence="1 2" key="1">
    <citation type="journal article" date="2015" name="Int. J. Syst. Evol. Microbiol.">
        <title>Burkholderia monticola sp. nov., isolated from mountain soil.</title>
        <authorList>
            <person name="Baek I."/>
            <person name="Seo B."/>
            <person name="Lee I."/>
            <person name="Yi H."/>
            <person name="Chun J."/>
        </authorList>
    </citation>
    <scope>NUCLEOTIDE SEQUENCE [LARGE SCALE GENOMIC DNA]</scope>
    <source>
        <strain evidence="1 2">JC2948</strain>
    </source>
</reference>
<dbReference type="EMBL" id="LRBG01000036">
    <property type="protein sequence ID" value="KXU84388.1"/>
    <property type="molecule type" value="Genomic_DNA"/>
</dbReference>
<organism evidence="1 2">
    <name type="scientific">Paraburkholderia monticola</name>
    <dbReference type="NCBI Taxonomy" id="1399968"/>
    <lineage>
        <taxon>Bacteria</taxon>
        <taxon>Pseudomonadati</taxon>
        <taxon>Pseudomonadota</taxon>
        <taxon>Betaproteobacteria</taxon>
        <taxon>Burkholderiales</taxon>
        <taxon>Burkholderiaceae</taxon>
        <taxon>Paraburkholderia</taxon>
    </lineage>
</organism>
<evidence type="ECO:0000313" key="1">
    <source>
        <dbReference type="EMBL" id="KXU84388.1"/>
    </source>
</evidence>
<dbReference type="OrthoDB" id="9094939at2"/>
<evidence type="ECO:0000313" key="2">
    <source>
        <dbReference type="Proteomes" id="UP000075613"/>
    </source>
</evidence>
<keyword evidence="2" id="KW-1185">Reference proteome</keyword>
<proteinExistence type="predicted"/>
<gene>
    <name evidence="1" type="ORF">CI15_23250</name>
</gene>
<name>A0A149PH84_9BURK</name>
<dbReference type="AlphaFoldDB" id="A0A149PH84"/>
<sequence length="133" mass="14197">MLKPLRATVLAILVGSAPTWGLGADFDGSKPLLCATIDAHFCDIGEVCFRTLPEILGAPDFVHINFAKKTIVGPSQRATAIRYMESGDGQLLMQGTELGYGWSIALDTKSGGMSVTLVNRQDVFVMFGTCTPS</sequence>
<dbReference type="STRING" id="1399968.CI15_23250"/>